<dbReference type="CDD" id="cd04301">
    <property type="entry name" value="NAT_SF"/>
    <property type="match status" value="1"/>
</dbReference>
<organism evidence="2 3">
    <name type="scientific">Pseudomonas xantholysinigenes</name>
    <dbReference type="NCBI Taxonomy" id="2745490"/>
    <lineage>
        <taxon>Bacteria</taxon>
        <taxon>Pseudomonadati</taxon>
        <taxon>Pseudomonadota</taxon>
        <taxon>Gammaproteobacteria</taxon>
        <taxon>Pseudomonadales</taxon>
        <taxon>Pseudomonadaceae</taxon>
        <taxon>Pseudomonas</taxon>
    </lineage>
</organism>
<dbReference type="PANTHER" id="PTHR43328:SF1">
    <property type="entry name" value="N-ACETYLTRANSFERASE DOMAIN-CONTAINING PROTEIN"/>
    <property type="match status" value="1"/>
</dbReference>
<dbReference type="Gene3D" id="3.40.630.30">
    <property type="match status" value="1"/>
</dbReference>
<dbReference type="GO" id="GO:0016747">
    <property type="term" value="F:acyltransferase activity, transferring groups other than amino-acyl groups"/>
    <property type="evidence" value="ECO:0007669"/>
    <property type="project" value="InterPro"/>
</dbReference>
<reference evidence="2 3" key="2">
    <citation type="journal article" date="2021" name="Microorganisms">
        <title>The Ever-Expanding Pseudomonas Genus: Description of 43 New Species and Partition of the Pseudomonas putida Group.</title>
        <authorList>
            <person name="Girard L."/>
            <person name="Lood C."/>
            <person name="Hofte M."/>
            <person name="Vandamme P."/>
            <person name="Rokni-Zadeh H."/>
            <person name="van Noort V."/>
            <person name="Lavigne R."/>
            <person name="De Mot R."/>
        </authorList>
    </citation>
    <scope>NUCLEOTIDE SEQUENCE [LARGE SCALE GENOMIC DNA]</scope>
    <source>
        <strain evidence="2 3">RW9S1A</strain>
    </source>
</reference>
<accession>A0A9E6Q0W5</accession>
<dbReference type="InterPro" id="IPR000182">
    <property type="entry name" value="GNAT_dom"/>
</dbReference>
<protein>
    <submittedName>
        <fullName evidence="2">GNAT family N-acetyltransferase</fullName>
        <ecNumber evidence="2">2.3.1.-</ecNumber>
    </submittedName>
</protein>
<dbReference type="AlphaFoldDB" id="A0A9E6Q0W5"/>
<dbReference type="InterPro" id="IPR016181">
    <property type="entry name" value="Acyl_CoA_acyltransferase"/>
</dbReference>
<dbReference type="PROSITE" id="PS51186">
    <property type="entry name" value="GNAT"/>
    <property type="match status" value="1"/>
</dbReference>
<dbReference type="SUPFAM" id="SSF55729">
    <property type="entry name" value="Acyl-CoA N-acyltransferases (Nat)"/>
    <property type="match status" value="1"/>
</dbReference>
<evidence type="ECO:0000313" key="3">
    <source>
        <dbReference type="Proteomes" id="UP000633418"/>
    </source>
</evidence>
<dbReference type="EMBL" id="CP077095">
    <property type="protein sequence ID" value="QXI40679.1"/>
    <property type="molecule type" value="Genomic_DNA"/>
</dbReference>
<dbReference type="Pfam" id="PF00583">
    <property type="entry name" value="Acetyltransf_1"/>
    <property type="match status" value="1"/>
</dbReference>
<evidence type="ECO:0000259" key="1">
    <source>
        <dbReference type="PROSITE" id="PS51186"/>
    </source>
</evidence>
<dbReference type="EC" id="2.3.1.-" evidence="2"/>
<keyword evidence="2" id="KW-0012">Acyltransferase</keyword>
<dbReference type="PANTHER" id="PTHR43328">
    <property type="entry name" value="ACETYLTRANSFERASE-RELATED"/>
    <property type="match status" value="1"/>
</dbReference>
<dbReference type="Proteomes" id="UP000633418">
    <property type="component" value="Chromosome"/>
</dbReference>
<keyword evidence="2" id="KW-0808">Transferase</keyword>
<gene>
    <name evidence="2" type="ORF">HU772_011630</name>
</gene>
<dbReference type="KEGG" id="pxn:HU772_011630"/>
<evidence type="ECO:0000313" key="2">
    <source>
        <dbReference type="EMBL" id="QXI40679.1"/>
    </source>
</evidence>
<proteinExistence type="predicted"/>
<sequence length="183" mass="20385">MNTVPTPSHEITLERFAENHVPGVTALYNDPAVCRQVLQMPYQSADAWRKRLTTDSERHLQLVALHQGQVIGNIGLEQLTRVRRAHAGVLGMGVASAWQNQGIGSRLMAAALDIADNWMNLGRVELTVYADNEAAQALYRKFGFEIEGRLRDYAVRDGTLVDTLYMARLRRSAVPQSKNSIPS</sequence>
<name>A0A9E6Q0W5_9PSED</name>
<reference evidence="2 3" key="1">
    <citation type="journal article" date="2020" name="Microorganisms">
        <title>Reliable Identification of Environmental Pseudomonas Isolates Using the rpoD Gene.</title>
        <authorList>
            <consortium name="The Broad Institute Genome Sequencing Platform"/>
            <person name="Girard L."/>
            <person name="Lood C."/>
            <person name="Rokni-Zadeh H."/>
            <person name="van Noort V."/>
            <person name="Lavigne R."/>
            <person name="De Mot R."/>
        </authorList>
    </citation>
    <scope>NUCLEOTIDE SEQUENCE [LARGE SCALE GENOMIC DNA]</scope>
    <source>
        <strain evidence="2 3">RW9S1A</strain>
    </source>
</reference>
<keyword evidence="3" id="KW-1185">Reference proteome</keyword>
<feature type="domain" description="N-acetyltransferase" evidence="1">
    <location>
        <begin position="11"/>
        <end position="171"/>
    </location>
</feature>